<dbReference type="PANTHER" id="PTHR45726">
    <property type="entry name" value="LEUKOTRIENE A-4 HYDROLASE"/>
    <property type="match status" value="1"/>
</dbReference>
<dbReference type="InterPro" id="IPR034015">
    <property type="entry name" value="M1_LTA4H"/>
</dbReference>
<dbReference type="PANTHER" id="PTHR45726:SF3">
    <property type="entry name" value="LEUKOTRIENE A-4 HYDROLASE"/>
    <property type="match status" value="1"/>
</dbReference>
<comment type="cofactor">
    <cofactor evidence="2">
        <name>Zn(2+)</name>
        <dbReference type="ChEBI" id="CHEBI:29105"/>
    </cofactor>
    <text evidence="2">Binds 1 zinc ion per subunit.</text>
</comment>
<dbReference type="GO" id="GO:0008237">
    <property type="term" value="F:metallopeptidase activity"/>
    <property type="evidence" value="ECO:0007669"/>
    <property type="project" value="InterPro"/>
</dbReference>
<feature type="active site" description="Proton donor" evidence="1">
    <location>
        <position position="457"/>
    </location>
</feature>
<dbReference type="CDD" id="cd09604">
    <property type="entry name" value="M1_APN_like"/>
    <property type="match status" value="1"/>
</dbReference>
<protein>
    <submittedName>
        <fullName evidence="5">M1 family metallopeptidase</fullName>
    </submittedName>
</protein>
<accession>A0A5C7AI42</accession>
<dbReference type="RefSeq" id="WP_146892366.1">
    <property type="nucleotide sequence ID" value="NZ_VORX01000003.1"/>
</dbReference>
<feature type="binding site" evidence="2">
    <location>
        <position position="374"/>
    </location>
    <ligand>
        <name>Zn(2+)</name>
        <dbReference type="ChEBI" id="CHEBI:29105"/>
        <note>catalytic</note>
    </ligand>
</feature>
<organism evidence="5 6">
    <name type="scientific">Gelidibacter salicanalis</name>
    <dbReference type="NCBI Taxonomy" id="291193"/>
    <lineage>
        <taxon>Bacteria</taxon>
        <taxon>Pseudomonadati</taxon>
        <taxon>Bacteroidota</taxon>
        <taxon>Flavobacteriia</taxon>
        <taxon>Flavobacteriales</taxon>
        <taxon>Flavobacteriaceae</taxon>
        <taxon>Gelidibacter</taxon>
    </lineage>
</organism>
<evidence type="ECO:0000256" key="2">
    <source>
        <dbReference type="PIRSR" id="PIRSR634015-3"/>
    </source>
</evidence>
<proteinExistence type="predicted"/>
<feature type="binding site" evidence="2">
    <location>
        <position position="378"/>
    </location>
    <ligand>
        <name>Zn(2+)</name>
        <dbReference type="ChEBI" id="CHEBI:29105"/>
        <note>catalytic</note>
    </ligand>
</feature>
<keyword evidence="3" id="KW-0732">Signal</keyword>
<feature type="signal peptide" evidence="3">
    <location>
        <begin position="1"/>
        <end position="22"/>
    </location>
</feature>
<feature type="binding site" evidence="2">
    <location>
        <position position="397"/>
    </location>
    <ligand>
        <name>Zn(2+)</name>
        <dbReference type="ChEBI" id="CHEBI:29105"/>
        <note>catalytic</note>
    </ligand>
</feature>
<dbReference type="InterPro" id="IPR027268">
    <property type="entry name" value="Peptidase_M4/M1_CTD_sf"/>
</dbReference>
<evidence type="ECO:0000313" key="6">
    <source>
        <dbReference type="Proteomes" id="UP000321734"/>
    </source>
</evidence>
<keyword evidence="2" id="KW-0479">Metal-binding</keyword>
<dbReference type="InterPro" id="IPR014782">
    <property type="entry name" value="Peptidase_M1_dom"/>
</dbReference>
<keyword evidence="6" id="KW-1185">Reference proteome</keyword>
<evidence type="ECO:0000313" key="5">
    <source>
        <dbReference type="EMBL" id="TXE08420.1"/>
    </source>
</evidence>
<dbReference type="Pfam" id="PF01433">
    <property type="entry name" value="Peptidase_M1"/>
    <property type="match status" value="1"/>
</dbReference>
<gene>
    <name evidence="5" type="ORF">ES711_07900</name>
</gene>
<dbReference type="EMBL" id="VORX01000003">
    <property type="protein sequence ID" value="TXE08420.1"/>
    <property type="molecule type" value="Genomic_DNA"/>
</dbReference>
<name>A0A5C7AI42_9FLAO</name>
<feature type="domain" description="Peptidase M1 membrane alanine aminopeptidase" evidence="4">
    <location>
        <begin position="369"/>
        <end position="516"/>
    </location>
</feature>
<reference evidence="5 6" key="1">
    <citation type="submission" date="2019-08" db="EMBL/GenBank/DDBJ databases">
        <title>Genome sequence of Gelidibacter salicanalis IC162T.</title>
        <authorList>
            <person name="Bowman J.P."/>
        </authorList>
    </citation>
    <scope>NUCLEOTIDE SEQUENCE [LARGE SCALE GENOMIC DNA]</scope>
    <source>
        <strain evidence="5 6">IC162</strain>
    </source>
</reference>
<dbReference type="SUPFAM" id="SSF55486">
    <property type="entry name" value="Metalloproteases ('zincins'), catalytic domain"/>
    <property type="match status" value="1"/>
</dbReference>
<evidence type="ECO:0000256" key="1">
    <source>
        <dbReference type="PIRSR" id="PIRSR634015-1"/>
    </source>
</evidence>
<comment type="caution">
    <text evidence="5">The sequence shown here is derived from an EMBL/GenBank/DDBJ whole genome shotgun (WGS) entry which is preliminary data.</text>
</comment>
<sequence length="630" mass="71631">MKLFSALSLGIFIMMSSFTGQAQKDFEVTPNPYYWQQHVDYTMAIDMDVKTYKYSGTQKLVYTNNSPDDLNKVFYHLYPNAFQPDSEMDARLKSIADPDGRMVNNLGTKAEPNYESRISKLGPDEIGYIKVTSLLQNGQPVTHETQGTILMVTLNTPIQPGEKTTFDMVFEAQVPLQIRRAGRNSKEGVALSMAQWYPKLAEYDDEGWHADPYIAREFYGVWGDFDVKITIDKDYIIGGTGYLQNPNEIGHGYETEKVKKQKGKTLTWHFKAPKVHDFTWAADPDYIHDTLKMENGPTLHFLYKSTMPAENLENWKKLQPITEQLMNYFSTHIGAYPYDQYSVIHGGDGGMEYGMSTLIVGEGSLDGLIGVTAHELAHSWFQFVLATNESKHSWMDEGFTSYIQDRALDAISGTNSDNPFSGSYRSYIALAKSNREQPQTTHSDRYNYNRAYSISAYSKGTLFLSQLGYIIGEDNLNKTLKRYYKEWAFKHPKPMDVIRVAEKVSGLELDWYLMDWTQTTNTIDYAVKAVNSEGDITTVSLERIGLMPMPLDVEVTFTDGTKAQYNIPLRMMRGAKPVANTTTVLTNWAWTHPNYSFKIDKPKSAITSITIDPRGYMADVNRDNNVMTLN</sequence>
<evidence type="ECO:0000259" key="4">
    <source>
        <dbReference type="Pfam" id="PF01433"/>
    </source>
</evidence>
<dbReference type="AlphaFoldDB" id="A0A5C7AI42"/>
<dbReference type="Proteomes" id="UP000321734">
    <property type="component" value="Unassembled WGS sequence"/>
</dbReference>
<keyword evidence="2" id="KW-0862">Zinc</keyword>
<evidence type="ECO:0000256" key="3">
    <source>
        <dbReference type="SAM" id="SignalP"/>
    </source>
</evidence>
<feature type="active site" description="Proton acceptor" evidence="1">
    <location>
        <position position="375"/>
    </location>
</feature>
<dbReference type="OrthoDB" id="9814383at2"/>
<feature type="chain" id="PRO_5023002619" evidence="3">
    <location>
        <begin position="23"/>
        <end position="630"/>
    </location>
</feature>
<dbReference type="GO" id="GO:0008270">
    <property type="term" value="F:zinc ion binding"/>
    <property type="evidence" value="ECO:0007669"/>
    <property type="project" value="InterPro"/>
</dbReference>
<dbReference type="Gene3D" id="1.10.390.10">
    <property type="entry name" value="Neutral Protease Domain 2"/>
    <property type="match status" value="1"/>
</dbReference>